<reference evidence="1" key="1">
    <citation type="submission" date="2021-02" db="EMBL/GenBank/DDBJ databases">
        <authorList>
            <person name="Nowell W R."/>
        </authorList>
    </citation>
    <scope>NUCLEOTIDE SEQUENCE</scope>
</reference>
<evidence type="ECO:0000313" key="1">
    <source>
        <dbReference type="EMBL" id="CAF1577893.1"/>
    </source>
</evidence>
<keyword evidence="3" id="KW-1185">Reference proteome</keyword>
<proteinExistence type="predicted"/>
<name>A0A815YZE1_9BILA</name>
<evidence type="ECO:0000313" key="3">
    <source>
        <dbReference type="Proteomes" id="UP000663829"/>
    </source>
</evidence>
<dbReference type="AlphaFoldDB" id="A0A815YZE1"/>
<comment type="caution">
    <text evidence="1">The sequence shown here is derived from an EMBL/GenBank/DDBJ whole genome shotgun (WGS) entry which is preliminary data.</text>
</comment>
<dbReference type="EMBL" id="CAJNOQ010031061">
    <property type="protein sequence ID" value="CAF1577893.1"/>
    <property type="molecule type" value="Genomic_DNA"/>
</dbReference>
<feature type="non-terminal residue" evidence="1">
    <location>
        <position position="1"/>
    </location>
</feature>
<accession>A0A815YZE1</accession>
<dbReference type="Proteomes" id="UP000681722">
    <property type="component" value="Unassembled WGS sequence"/>
</dbReference>
<dbReference type="Proteomes" id="UP000663829">
    <property type="component" value="Unassembled WGS sequence"/>
</dbReference>
<organism evidence="1 3">
    <name type="scientific">Didymodactylos carnosus</name>
    <dbReference type="NCBI Taxonomy" id="1234261"/>
    <lineage>
        <taxon>Eukaryota</taxon>
        <taxon>Metazoa</taxon>
        <taxon>Spiralia</taxon>
        <taxon>Gnathifera</taxon>
        <taxon>Rotifera</taxon>
        <taxon>Eurotatoria</taxon>
        <taxon>Bdelloidea</taxon>
        <taxon>Philodinida</taxon>
        <taxon>Philodinidae</taxon>
        <taxon>Didymodactylos</taxon>
    </lineage>
</organism>
<gene>
    <name evidence="1" type="ORF">GPM918_LOCUS40875</name>
    <name evidence="2" type="ORF">SRO942_LOCUS41870</name>
</gene>
<dbReference type="EMBL" id="CAJOBC010096980">
    <property type="protein sequence ID" value="CAF4444175.1"/>
    <property type="molecule type" value="Genomic_DNA"/>
</dbReference>
<evidence type="ECO:0000313" key="2">
    <source>
        <dbReference type="EMBL" id="CAF4444175.1"/>
    </source>
</evidence>
<sequence>ETLNSFVQKLNDSLKAFVNKMDQKLNEMIEICDTKNEFILQKCQFNVVPSEAGVLKNINLSLTKEPFVLSQNNLPITDRSFKLTDVKIISIFPTKYQDNDIILMNISGKFHIFMKCLDALDDASKLEWNGKVLKFIFHILYSPDHGKKYTAGSSHWPEICPCNKSDAAILTEINNKKINYHMIMLTTLISIMVKEFERYITVKK</sequence>
<protein>
    <submittedName>
        <fullName evidence="1">Uncharacterized protein</fullName>
    </submittedName>
</protein>